<dbReference type="Proteomes" id="UP000006462">
    <property type="component" value="Unassembled WGS sequence"/>
</dbReference>
<sequence length="71" mass="7878">MKEKMFALIDALKPELSAMSDDIYDHPEVGLTEVHASALLTEWLEKRGFAVERGVGGLPTAFRAVYRRGEG</sequence>
<evidence type="ECO:0008006" key="3">
    <source>
        <dbReference type="Google" id="ProtNLM"/>
    </source>
</evidence>
<dbReference type="SUPFAM" id="SSF53187">
    <property type="entry name" value="Zn-dependent exopeptidases"/>
    <property type="match status" value="1"/>
</dbReference>
<dbReference type="InterPro" id="IPR052030">
    <property type="entry name" value="Peptidase_M20/M20A_hydrolases"/>
</dbReference>
<protein>
    <recommendedName>
        <fullName evidence="3">Peptidase M20 dimerisation domain-containing protein</fullName>
    </recommendedName>
</protein>
<comment type="caution">
    <text evidence="1">The sequence shown here is derived from an EMBL/GenBank/DDBJ whole genome shotgun (WGS) entry which is preliminary data.</text>
</comment>
<dbReference type="PANTHER" id="PTHR30575:SF0">
    <property type="entry name" value="XAA-ARG DIPEPTIDASE"/>
    <property type="match status" value="1"/>
</dbReference>
<dbReference type="Gene3D" id="3.40.630.10">
    <property type="entry name" value="Zn peptidases"/>
    <property type="match status" value="1"/>
</dbReference>
<dbReference type="EMBL" id="ADFP01000014">
    <property type="protein sequence ID" value="EFB91835.1"/>
    <property type="molecule type" value="Genomic_DNA"/>
</dbReference>
<accession>A0ABP2HX34</accession>
<evidence type="ECO:0000313" key="1">
    <source>
        <dbReference type="EMBL" id="EFB91835.1"/>
    </source>
</evidence>
<reference evidence="1 2" key="1">
    <citation type="submission" date="2009-12" db="EMBL/GenBank/DDBJ databases">
        <authorList>
            <person name="Shrivastava S."/>
            <person name="Madupu R."/>
            <person name="Durkin A.S."/>
            <person name="Torralba M."/>
            <person name="Methe B."/>
            <person name="Sutton G.G."/>
            <person name="Strausberg R.L."/>
            <person name="Nelson K.E."/>
        </authorList>
    </citation>
    <scope>NUCLEOTIDE SEQUENCE [LARGE SCALE GENOMIC DNA]</scope>
    <source>
        <strain evidence="1 2">W5455</strain>
    </source>
</reference>
<organism evidence="1 2">
    <name type="scientific">Pyramidobacter piscolens W5455</name>
    <dbReference type="NCBI Taxonomy" id="352165"/>
    <lineage>
        <taxon>Bacteria</taxon>
        <taxon>Thermotogati</taxon>
        <taxon>Synergistota</taxon>
        <taxon>Synergistia</taxon>
        <taxon>Synergistales</taxon>
        <taxon>Dethiosulfovibrionaceae</taxon>
        <taxon>Pyramidobacter</taxon>
    </lineage>
</organism>
<name>A0ABP2HX34_9BACT</name>
<keyword evidence="2" id="KW-1185">Reference proteome</keyword>
<proteinExistence type="predicted"/>
<gene>
    <name evidence="1" type="ORF">HMPREF7215_1737</name>
</gene>
<feature type="non-terminal residue" evidence="1">
    <location>
        <position position="71"/>
    </location>
</feature>
<dbReference type="PANTHER" id="PTHR30575">
    <property type="entry name" value="PEPTIDASE M20"/>
    <property type="match status" value="1"/>
</dbReference>
<evidence type="ECO:0000313" key="2">
    <source>
        <dbReference type="Proteomes" id="UP000006462"/>
    </source>
</evidence>